<dbReference type="AlphaFoldDB" id="A0A7J7ISM6"/>
<feature type="compositionally biased region" description="Basic and acidic residues" evidence="1">
    <location>
        <begin position="222"/>
        <end position="233"/>
    </location>
</feature>
<feature type="region of interest" description="Disordered" evidence="1">
    <location>
        <begin position="169"/>
        <end position="299"/>
    </location>
</feature>
<reference evidence="2 3" key="1">
    <citation type="journal article" date="2020" name="J. Phycol.">
        <title>Comparative genome analysis reveals Cyanidiococcus gen. nov., a new extremophilic red algal genus sister to Cyanidioschyzon (Cyanidioschyzonaceae, Rhodophyta).</title>
        <authorList>
            <person name="Liu S.-L."/>
            <person name="Chiang Y.-R."/>
            <person name="Yoon H.S."/>
            <person name="Fu H.-Y."/>
        </authorList>
    </citation>
    <scope>NUCLEOTIDE SEQUENCE [LARGE SCALE GENOMIC DNA]</scope>
    <source>
        <strain evidence="2 3">THAL066</strain>
    </source>
</reference>
<sequence>MQVIVHGSQTCSRTQRLSRLEKGRRLVIVAERAANEYYEPPHLIAEMYEDERTRRKREREASREHAQQHRNRMEIQQLAEELSDRPEQVAPSATLTALRREDARLVRLAEARETYEEEHLVRLPESKQERRARRLAEATQGLTPVDSKTPASGLTDLLSIADRIVETSRKQAADAERTTPASTVPPVRRKERLPLDLPHESNDSKLDQALSARSGAARAHTLHPEHVSKDLDPRQIGQHRTSRPHERDDLEQVDSSAVADEAALKLPDGSVCGSRGQRPRQTPSTSCALARCSSASGAS</sequence>
<comment type="caution">
    <text evidence="2">The sequence shown here is derived from an EMBL/GenBank/DDBJ whole genome shotgun (WGS) entry which is preliminary data.</text>
</comment>
<feature type="compositionally biased region" description="Basic and acidic residues" evidence="1">
    <location>
        <begin position="115"/>
        <end position="129"/>
    </location>
</feature>
<name>A0A7J7ISM6_9RHOD</name>
<accession>A0A7J7ISM6</accession>
<dbReference type="OrthoDB" id="13036at2763"/>
<feature type="region of interest" description="Disordered" evidence="1">
    <location>
        <begin position="115"/>
        <end position="154"/>
    </location>
</feature>
<feature type="compositionally biased region" description="Polar residues" evidence="1">
    <location>
        <begin position="279"/>
        <end position="299"/>
    </location>
</feature>
<keyword evidence="3" id="KW-1185">Reference proteome</keyword>
<dbReference type="Proteomes" id="UP000530660">
    <property type="component" value="Unassembled WGS sequence"/>
</dbReference>
<evidence type="ECO:0000313" key="2">
    <source>
        <dbReference type="EMBL" id="KAF6005361.1"/>
    </source>
</evidence>
<evidence type="ECO:0000256" key="1">
    <source>
        <dbReference type="SAM" id="MobiDB-lite"/>
    </source>
</evidence>
<organism evidence="2 3">
    <name type="scientific">Cyanidiococcus yangmingshanensis</name>
    <dbReference type="NCBI Taxonomy" id="2690220"/>
    <lineage>
        <taxon>Eukaryota</taxon>
        <taxon>Rhodophyta</taxon>
        <taxon>Bangiophyceae</taxon>
        <taxon>Cyanidiales</taxon>
        <taxon>Cyanidiaceae</taxon>
        <taxon>Cyanidiococcus</taxon>
    </lineage>
</organism>
<proteinExistence type="predicted"/>
<feature type="compositionally biased region" description="Basic and acidic residues" evidence="1">
    <location>
        <begin position="192"/>
        <end position="206"/>
    </location>
</feature>
<dbReference type="EMBL" id="VWRR01000001">
    <property type="protein sequence ID" value="KAF6005361.1"/>
    <property type="molecule type" value="Genomic_DNA"/>
</dbReference>
<gene>
    <name evidence="2" type="ORF">F1559_004697</name>
</gene>
<protein>
    <submittedName>
        <fullName evidence="2">Uncharacterized protein</fullName>
    </submittedName>
</protein>
<evidence type="ECO:0000313" key="3">
    <source>
        <dbReference type="Proteomes" id="UP000530660"/>
    </source>
</evidence>